<dbReference type="RefSeq" id="WP_009075667.1">
    <property type="nucleotide sequence ID" value="NZ_JH597770.1"/>
</dbReference>
<feature type="transmembrane region" description="Helical" evidence="6">
    <location>
        <begin position="139"/>
        <end position="160"/>
    </location>
</feature>
<keyword evidence="5 6" id="KW-0472">Membrane</keyword>
<keyword evidence="8" id="KW-1185">Reference proteome</keyword>
<dbReference type="Pfam" id="PF03706">
    <property type="entry name" value="LPG_synthase_TM"/>
    <property type="match status" value="1"/>
</dbReference>
<evidence type="ECO:0000313" key="8">
    <source>
        <dbReference type="Proteomes" id="UP000003980"/>
    </source>
</evidence>
<evidence type="ECO:0000313" key="7">
    <source>
        <dbReference type="EMBL" id="EHP68831.1"/>
    </source>
</evidence>
<keyword evidence="3 6" id="KW-0812">Transmembrane</keyword>
<proteinExistence type="predicted"/>
<dbReference type="Proteomes" id="UP000003980">
    <property type="component" value="Unassembled WGS sequence"/>
</dbReference>
<protein>
    <submittedName>
        <fullName evidence="7">Uncharacterized protein family (UPF0104)</fullName>
    </submittedName>
</protein>
<evidence type="ECO:0000256" key="2">
    <source>
        <dbReference type="ARBA" id="ARBA00022475"/>
    </source>
</evidence>
<dbReference type="EMBL" id="JH597770">
    <property type="protein sequence ID" value="EHP68831.1"/>
    <property type="molecule type" value="Genomic_DNA"/>
</dbReference>
<gene>
    <name evidence="7" type="ORF">MetMK1DRAFT_00032770</name>
</gene>
<keyword evidence="4 6" id="KW-1133">Transmembrane helix</keyword>
<dbReference type="STRING" id="671065.MetMK1DRAFT_00032770"/>
<evidence type="ECO:0000256" key="3">
    <source>
        <dbReference type="ARBA" id="ARBA00022692"/>
    </source>
</evidence>
<evidence type="ECO:0000256" key="1">
    <source>
        <dbReference type="ARBA" id="ARBA00004651"/>
    </source>
</evidence>
<dbReference type="OrthoDB" id="42823at2157"/>
<organism evidence="7 8">
    <name type="scientific">Metallosphaera yellowstonensis MK1</name>
    <dbReference type="NCBI Taxonomy" id="671065"/>
    <lineage>
        <taxon>Archaea</taxon>
        <taxon>Thermoproteota</taxon>
        <taxon>Thermoprotei</taxon>
        <taxon>Sulfolobales</taxon>
        <taxon>Sulfolobaceae</taxon>
        <taxon>Metallosphaera</taxon>
    </lineage>
</organism>
<name>H2C9K5_9CREN</name>
<sequence>MERKYLAAVLIPPAVIVSYSLYFHIDLLSVITSIDPLLLAVFLGSYFAQLILLSVRDSRIAKVTMAKAFKARLLGNAVGLIIPGWAGQDLTRAAVYSKGGEHIVDSFASSLMEAFYDVTVGSAMFLLLVFLRATPVDLIYILITLGNLVGWSLGAGYVVITSGRVVKAEEKFVKMLKLQEYYHLLQRGKARVRDVTGKKEFLFNSLLTALGYVVQSVAFYYVVPSLPLDVLVNMTYFAATLIPVPASSGFAELGLSIYFTPKLVLELRILELLNYSLGFLFIKEVNLRELKKQFDEIRVNGKLPERPGT</sequence>
<feature type="transmembrane region" description="Helical" evidence="6">
    <location>
        <begin position="235"/>
        <end position="259"/>
    </location>
</feature>
<feature type="transmembrane region" description="Helical" evidence="6">
    <location>
        <begin position="37"/>
        <end position="55"/>
    </location>
</feature>
<feature type="transmembrane region" description="Helical" evidence="6">
    <location>
        <begin position="5"/>
        <end position="25"/>
    </location>
</feature>
<keyword evidence="2" id="KW-1003">Cell membrane</keyword>
<evidence type="ECO:0000256" key="5">
    <source>
        <dbReference type="ARBA" id="ARBA00023136"/>
    </source>
</evidence>
<dbReference type="AlphaFoldDB" id="H2C9K5"/>
<dbReference type="eggNOG" id="arCOG05903">
    <property type="taxonomic scope" value="Archaea"/>
</dbReference>
<comment type="subcellular location">
    <subcellularLocation>
        <location evidence="1">Cell membrane</location>
        <topology evidence="1">Multi-pass membrane protein</topology>
    </subcellularLocation>
</comment>
<dbReference type="HOGENOM" id="CLU_898978_0_0_2"/>
<evidence type="ECO:0000256" key="6">
    <source>
        <dbReference type="SAM" id="Phobius"/>
    </source>
</evidence>
<evidence type="ECO:0000256" key="4">
    <source>
        <dbReference type="ARBA" id="ARBA00022989"/>
    </source>
</evidence>
<reference evidence="7 8" key="1">
    <citation type="submission" date="2012-01" db="EMBL/GenBank/DDBJ databases">
        <title>Improved High-Quality Draft sequence of Metallosphaera yellowstonensis MK1.</title>
        <authorList>
            <consortium name="US DOE Joint Genome Institute"/>
            <person name="Lucas S."/>
            <person name="Han J."/>
            <person name="Cheng J.-F."/>
            <person name="Goodwin L."/>
            <person name="Pitluck S."/>
            <person name="Peters L."/>
            <person name="Teshima H."/>
            <person name="Detter J.C."/>
            <person name="Han C."/>
            <person name="Tapia R."/>
            <person name="Land M."/>
            <person name="Hauser L."/>
            <person name="Kyrpides N."/>
            <person name="Kozubal M."/>
            <person name="Macur R.E."/>
            <person name="Jay Z."/>
            <person name="Inskeep W."/>
            <person name="Woyke T."/>
        </authorList>
    </citation>
    <scope>NUCLEOTIDE SEQUENCE [LARGE SCALE GENOMIC DNA]</scope>
    <source>
        <strain evidence="7 8">MK1</strain>
    </source>
</reference>
<feature type="transmembrane region" description="Helical" evidence="6">
    <location>
        <begin position="201"/>
        <end position="223"/>
    </location>
</feature>
<dbReference type="InterPro" id="IPR022791">
    <property type="entry name" value="L-PG_synthase/AglD"/>
</dbReference>
<accession>H2C9K5</accession>